<dbReference type="AlphaFoldDB" id="A0A645AJN7"/>
<gene>
    <name evidence="1" type="ORF">SDC9_97819</name>
</gene>
<name>A0A645AJN7_9ZZZZ</name>
<accession>A0A645AJN7</accession>
<evidence type="ECO:0000313" key="1">
    <source>
        <dbReference type="EMBL" id="MPM51073.1"/>
    </source>
</evidence>
<dbReference type="CDD" id="cd00027">
    <property type="entry name" value="BRCT"/>
    <property type="match status" value="1"/>
</dbReference>
<reference evidence="1" key="1">
    <citation type="submission" date="2019-08" db="EMBL/GenBank/DDBJ databases">
        <authorList>
            <person name="Kucharzyk K."/>
            <person name="Murdoch R.W."/>
            <person name="Higgins S."/>
            <person name="Loffler F."/>
        </authorList>
    </citation>
    <scope>NUCLEOTIDE SEQUENCE</scope>
</reference>
<dbReference type="EMBL" id="VSSQ01013249">
    <property type="protein sequence ID" value="MPM51073.1"/>
    <property type="molecule type" value="Genomic_DNA"/>
</dbReference>
<proteinExistence type="predicted"/>
<organism evidence="1">
    <name type="scientific">bioreactor metagenome</name>
    <dbReference type="NCBI Taxonomy" id="1076179"/>
    <lineage>
        <taxon>unclassified sequences</taxon>
        <taxon>metagenomes</taxon>
        <taxon>ecological metagenomes</taxon>
    </lineage>
</organism>
<sequence length="62" mass="6981">MSRQLLRAGANIEGLLPIAKMPNQIHDDQVTHVIVKFDGDMERVLLACEDARIPVVTKDRIE</sequence>
<protein>
    <submittedName>
        <fullName evidence="1">Uncharacterized protein</fullName>
    </submittedName>
</protein>
<comment type="caution">
    <text evidence="1">The sequence shown here is derived from an EMBL/GenBank/DDBJ whole genome shotgun (WGS) entry which is preliminary data.</text>
</comment>